<dbReference type="PANTHER" id="PTHR21277:SF5">
    <property type="entry name" value="TRANSCRIPTIONAL ADAPTER 1"/>
    <property type="match status" value="1"/>
</dbReference>
<dbReference type="GO" id="GO:0003713">
    <property type="term" value="F:transcription coactivator activity"/>
    <property type="evidence" value="ECO:0007669"/>
    <property type="project" value="TreeGrafter"/>
</dbReference>
<dbReference type="InterPro" id="IPR024738">
    <property type="entry name" value="Hfi1/Tada1"/>
</dbReference>
<dbReference type="OrthoDB" id="10264870at2759"/>
<dbReference type="GO" id="GO:0000124">
    <property type="term" value="C:SAGA complex"/>
    <property type="evidence" value="ECO:0007669"/>
    <property type="project" value="TreeGrafter"/>
</dbReference>
<evidence type="ECO:0000313" key="6">
    <source>
        <dbReference type="EMBL" id="URE36053.1"/>
    </source>
</evidence>
<feature type="region of interest" description="Disordered" evidence="5">
    <location>
        <begin position="89"/>
        <end position="141"/>
    </location>
</feature>
<evidence type="ECO:0000313" key="7">
    <source>
        <dbReference type="Proteomes" id="UP001055439"/>
    </source>
</evidence>
<evidence type="ECO:0000256" key="1">
    <source>
        <dbReference type="ARBA" id="ARBA00004123"/>
    </source>
</evidence>
<dbReference type="PANTHER" id="PTHR21277">
    <property type="entry name" value="TRANSCRIPTIONAL ADAPTER 1"/>
    <property type="match status" value="1"/>
</dbReference>
<dbReference type="Proteomes" id="UP001055439">
    <property type="component" value="Chromosome 8"/>
</dbReference>
<protein>
    <recommendedName>
        <fullName evidence="8">Transcriptional coactivator Hfi1/Transcriptional adapter 1</fullName>
    </recommendedName>
</protein>
<name>A0A9E7KVT9_9LILI</name>
<comment type="subcellular location">
    <subcellularLocation>
        <location evidence="1">Nucleus</location>
    </subcellularLocation>
</comment>
<evidence type="ECO:0000256" key="2">
    <source>
        <dbReference type="ARBA" id="ARBA00023015"/>
    </source>
</evidence>
<keyword evidence="4" id="KW-0539">Nucleus</keyword>
<proteinExistence type="predicted"/>
<evidence type="ECO:0000256" key="4">
    <source>
        <dbReference type="ARBA" id="ARBA00023242"/>
    </source>
</evidence>
<evidence type="ECO:0000256" key="5">
    <source>
        <dbReference type="SAM" id="MobiDB-lite"/>
    </source>
</evidence>
<keyword evidence="3" id="KW-0804">Transcription</keyword>
<evidence type="ECO:0008006" key="8">
    <source>
        <dbReference type="Google" id="ProtNLM"/>
    </source>
</evidence>
<dbReference type="CDD" id="cd22933">
    <property type="entry name" value="HFD_HFI1"/>
    <property type="match status" value="1"/>
</dbReference>
<organism evidence="6 7">
    <name type="scientific">Musa troglodytarum</name>
    <name type="common">fe'i banana</name>
    <dbReference type="NCBI Taxonomy" id="320322"/>
    <lineage>
        <taxon>Eukaryota</taxon>
        <taxon>Viridiplantae</taxon>
        <taxon>Streptophyta</taxon>
        <taxon>Embryophyta</taxon>
        <taxon>Tracheophyta</taxon>
        <taxon>Spermatophyta</taxon>
        <taxon>Magnoliopsida</taxon>
        <taxon>Liliopsida</taxon>
        <taxon>Zingiberales</taxon>
        <taxon>Musaceae</taxon>
        <taxon>Musa</taxon>
    </lineage>
</organism>
<dbReference type="GO" id="GO:0006357">
    <property type="term" value="P:regulation of transcription by RNA polymerase II"/>
    <property type="evidence" value="ECO:0007669"/>
    <property type="project" value="TreeGrafter"/>
</dbReference>
<dbReference type="Pfam" id="PF12767">
    <property type="entry name" value="SAGA-Tad1"/>
    <property type="match status" value="1"/>
</dbReference>
<dbReference type="GO" id="GO:0005634">
    <property type="term" value="C:nucleus"/>
    <property type="evidence" value="ECO:0007669"/>
    <property type="project" value="UniProtKB-SubCell"/>
</dbReference>
<keyword evidence="7" id="KW-1185">Reference proteome</keyword>
<dbReference type="AlphaFoldDB" id="A0A9E7KVT9"/>
<dbReference type="EMBL" id="CP097510">
    <property type="protein sequence ID" value="URE36053.1"/>
    <property type="molecule type" value="Genomic_DNA"/>
</dbReference>
<sequence>MPTPMPQPSQHSRINLGDLKLQIAKKLGPERSQQYFGYVNQLLAQKLSKPDFNKYCLLILGRENIPLHNHLIRSILKNAFLAKHPPSLGLEKDAPKPVEALGKNSSQDESPVNHLTAPTTKHTLGCNGNILPPSPRKARSCIRDRRIKDRPSSLGQNGGMDATCYQSLVSLDENVTPENGVLGPCDLKRPMQHHEGVPLEHPVKRSRRENRAPHVQAYVEHKGSVESLVMEGMDELEQADDLNFKRGPLQAPLGIPFCPPSLGGAQRSLPLITSTSSNHSNYHCGELCHTESLKRRMLKIAEAHGLERVTLDSSNLLNNGLDVYLKLLIRSCVELLGIRSGHDQTKPSAFKQQAQEKPINGVWSGNHMHVQNSGRSSGNLQRLKTQSLISLQDFRVAMELNPQQLGEDWPLLLEKICLHPHGRRSIIERDLHPSKSQWLSASAEFTSDNRDDAALGFVSAEK</sequence>
<evidence type="ECO:0000256" key="3">
    <source>
        <dbReference type="ARBA" id="ARBA00023163"/>
    </source>
</evidence>
<keyword evidence="2" id="KW-0805">Transcription regulation</keyword>
<gene>
    <name evidence="6" type="ORF">MUK42_08012</name>
</gene>
<accession>A0A9E7KVT9</accession>
<reference evidence="6" key="1">
    <citation type="submission" date="2022-05" db="EMBL/GenBank/DDBJ databases">
        <title>The Musa troglodytarum L. genome provides insights into the mechanism of non-climacteric behaviour and enrichment of carotenoids.</title>
        <authorList>
            <person name="Wang J."/>
        </authorList>
    </citation>
    <scope>NUCLEOTIDE SEQUENCE</scope>
    <source>
        <tissue evidence="6">Leaf</tissue>
    </source>
</reference>